<dbReference type="Proteomes" id="UP000038010">
    <property type="component" value="Unassembled WGS sequence"/>
</dbReference>
<protein>
    <submittedName>
        <fullName evidence="1">Uncharacterized protein</fullName>
    </submittedName>
</protein>
<sequence length="94" mass="11048">MTSRNLINTTLALATILARERAIKARNDAGNFKRNHRVATAAECEEIVVDPFYSFRPIRDPAWHVPLWHLENIFNPMFFYKHPTGVIRKKREEQ</sequence>
<dbReference type="RefSeq" id="XP_017998959.1">
    <property type="nucleotide sequence ID" value="XM_018144861.1"/>
</dbReference>
<name>A0A0N1NXT0_9EURO</name>
<evidence type="ECO:0000313" key="2">
    <source>
        <dbReference type="Proteomes" id="UP000038010"/>
    </source>
</evidence>
<accession>A0A0N1NXT0</accession>
<dbReference type="EMBL" id="LFJN01000016">
    <property type="protein sequence ID" value="KPI38996.1"/>
    <property type="molecule type" value="Genomic_DNA"/>
</dbReference>
<keyword evidence="2" id="KW-1185">Reference proteome</keyword>
<gene>
    <name evidence="1" type="ORF">AB675_4702</name>
</gene>
<comment type="caution">
    <text evidence="1">The sequence shown here is derived from an EMBL/GenBank/DDBJ whole genome shotgun (WGS) entry which is preliminary data.</text>
</comment>
<dbReference type="GeneID" id="28736740"/>
<dbReference type="VEuPathDB" id="FungiDB:AB675_4702"/>
<proteinExistence type="predicted"/>
<evidence type="ECO:0000313" key="1">
    <source>
        <dbReference type="EMBL" id="KPI38996.1"/>
    </source>
</evidence>
<dbReference type="AlphaFoldDB" id="A0A0N1NXT0"/>
<reference evidence="1 2" key="1">
    <citation type="submission" date="2015-06" db="EMBL/GenBank/DDBJ databases">
        <title>Draft genome of the ant-associated black yeast Phialophora attae CBS 131958.</title>
        <authorList>
            <person name="Moreno L.F."/>
            <person name="Stielow B.J."/>
            <person name="de Hoog S."/>
            <person name="Vicente V.A."/>
            <person name="Weiss V.A."/>
            <person name="de Vries M."/>
            <person name="Cruz L.M."/>
            <person name="Souza E.M."/>
        </authorList>
    </citation>
    <scope>NUCLEOTIDE SEQUENCE [LARGE SCALE GENOMIC DNA]</scope>
    <source>
        <strain evidence="1 2">CBS 131958</strain>
    </source>
</reference>
<organism evidence="1 2">
    <name type="scientific">Cyphellophora attinorum</name>
    <dbReference type="NCBI Taxonomy" id="1664694"/>
    <lineage>
        <taxon>Eukaryota</taxon>
        <taxon>Fungi</taxon>
        <taxon>Dikarya</taxon>
        <taxon>Ascomycota</taxon>
        <taxon>Pezizomycotina</taxon>
        <taxon>Eurotiomycetes</taxon>
        <taxon>Chaetothyriomycetidae</taxon>
        <taxon>Chaetothyriales</taxon>
        <taxon>Cyphellophoraceae</taxon>
        <taxon>Cyphellophora</taxon>
    </lineage>
</organism>